<evidence type="ECO:0000256" key="2">
    <source>
        <dbReference type="ARBA" id="ARBA00022840"/>
    </source>
</evidence>
<reference evidence="3" key="1">
    <citation type="submission" date="2021-05" db="EMBL/GenBank/DDBJ databases">
        <title>Genome of Sphingobium sp. strain.</title>
        <authorList>
            <person name="Fan R."/>
        </authorList>
    </citation>
    <scope>NUCLEOTIDE SEQUENCE</scope>
    <source>
        <strain evidence="3">H33</strain>
    </source>
</reference>
<accession>A0A9X1DBJ4</accession>
<gene>
    <name evidence="3" type="ORF">KK488_08245</name>
</gene>
<sequence>MAGQSAHRKPRSLIERAADHYDFRSALRGNAGDTVEPMPSAFEPIPAIEQPLPPFTPDIVPVPAPVVPLPTSFVPQVDAWSGIRHPIDREKLAQVGIIVPDSEATETSEEFRIVKRRILSAAFEEGHPKDRGNLVLVNSAHPNEGKTWCAINLAMSLAAEQDMDVLLVDGDFAKPGVCERLGLPEGTGFMDALVDPYLPIEQAVLRTDIPSLSVLPTGRHVTNDTEFVASERTRQVLDRLVAGHPRRIVILDSPPALAASVASELARHVGQTVLVVRADRTTEAALRDAVNLISACPNIRLLLNGVKFSSSGRQFGTYYGKTAS</sequence>
<dbReference type="InterPro" id="IPR027417">
    <property type="entry name" value="P-loop_NTPase"/>
</dbReference>
<dbReference type="EMBL" id="JAHGAW010000005">
    <property type="protein sequence ID" value="MBT2186934.1"/>
    <property type="molecule type" value="Genomic_DNA"/>
</dbReference>
<dbReference type="RefSeq" id="WP_214622693.1">
    <property type="nucleotide sequence ID" value="NZ_JAHGAW010000005.1"/>
</dbReference>
<protein>
    <submittedName>
        <fullName evidence="3">Capsular biosynthesis protein</fullName>
    </submittedName>
</protein>
<keyword evidence="4" id="KW-1185">Reference proteome</keyword>
<dbReference type="PANTHER" id="PTHR32309">
    <property type="entry name" value="TYROSINE-PROTEIN KINASE"/>
    <property type="match status" value="1"/>
</dbReference>
<comment type="caution">
    <text evidence="3">The sequence shown here is derived from an EMBL/GenBank/DDBJ whole genome shotgun (WGS) entry which is preliminary data.</text>
</comment>
<dbReference type="CDD" id="cd05387">
    <property type="entry name" value="BY-kinase"/>
    <property type="match status" value="1"/>
</dbReference>
<dbReference type="PANTHER" id="PTHR32309:SF31">
    <property type="entry name" value="CAPSULAR EXOPOLYSACCHARIDE FAMILY"/>
    <property type="match status" value="1"/>
</dbReference>
<proteinExistence type="predicted"/>
<dbReference type="InterPro" id="IPR005702">
    <property type="entry name" value="Wzc-like_C"/>
</dbReference>
<evidence type="ECO:0000313" key="3">
    <source>
        <dbReference type="EMBL" id="MBT2186934.1"/>
    </source>
</evidence>
<keyword evidence="2" id="KW-0067">ATP-binding</keyword>
<dbReference type="Gene3D" id="3.40.50.300">
    <property type="entry name" value="P-loop containing nucleotide triphosphate hydrolases"/>
    <property type="match status" value="1"/>
</dbReference>
<evidence type="ECO:0000256" key="1">
    <source>
        <dbReference type="ARBA" id="ARBA00022741"/>
    </source>
</evidence>
<dbReference type="AlphaFoldDB" id="A0A9X1DBJ4"/>
<dbReference type="Proteomes" id="UP001138757">
    <property type="component" value="Unassembled WGS sequence"/>
</dbReference>
<keyword evidence="1" id="KW-0547">Nucleotide-binding</keyword>
<name>A0A9X1DBJ4_9SPHN</name>
<organism evidence="3 4">
    <name type="scientific">Sphingobium nicotianae</name>
    <dbReference type="NCBI Taxonomy" id="2782607"/>
    <lineage>
        <taxon>Bacteria</taxon>
        <taxon>Pseudomonadati</taxon>
        <taxon>Pseudomonadota</taxon>
        <taxon>Alphaproteobacteria</taxon>
        <taxon>Sphingomonadales</taxon>
        <taxon>Sphingomonadaceae</taxon>
        <taxon>Sphingobium</taxon>
    </lineage>
</organism>
<dbReference type="InterPro" id="IPR050445">
    <property type="entry name" value="Bact_polysacc_biosynth/exp"/>
</dbReference>
<evidence type="ECO:0000313" key="4">
    <source>
        <dbReference type="Proteomes" id="UP001138757"/>
    </source>
</evidence>
<dbReference type="SUPFAM" id="SSF52540">
    <property type="entry name" value="P-loop containing nucleoside triphosphate hydrolases"/>
    <property type="match status" value="1"/>
</dbReference>